<organism evidence="1 2">
    <name type="scientific">Neobacillus driksii</name>
    <dbReference type="NCBI Taxonomy" id="3035913"/>
    <lineage>
        <taxon>Bacteria</taxon>
        <taxon>Bacillati</taxon>
        <taxon>Bacillota</taxon>
        <taxon>Bacilli</taxon>
        <taxon>Bacillales</taxon>
        <taxon>Bacillaceae</taxon>
        <taxon>Neobacillus</taxon>
    </lineage>
</organism>
<evidence type="ECO:0000313" key="2">
    <source>
        <dbReference type="Proteomes" id="UP001241748"/>
    </source>
</evidence>
<keyword evidence="2" id="KW-1185">Reference proteome</keyword>
<sequence>MFDEKEIVDALYMHSPNPVISNNILSQSEGFVSREVYLTGRGGKFTPTPLNEMEDLKDQLLKEEQYGLNELMKFPTDIFPEVIQDFIKAQAKALPVPEDFVGVGMLGVVSATIGNTTLINVKNSWTDEGCNVWLCIIADPSVRKTAALKASMSPLFKLEKELHLEFQSLKQHYKQNLEQYNLWKAKIKKDKATNEDMPEEPVAPVLRRIVVIKNTMEGLFKVLGNNPNGVIRFNDELKTLFTELNKYRNGDDRQTLLELFSRNRITIDLKLSEEPEIIDDPFVTIMGGTQPETIEPIIVDGVSDGLSARFLFSYPETAIADFTDYDVSNEIKEAYEDAIINLYWSRPKETRRLNLSSDAYEYLKSVINGLRAEMRAPDFPQQLLAPYGKLDGYLVRFTLILHVLAYQNHQTKNETMVDKETVRKAHKLVGYFKSHMRKVYNRTGGTTLNKNCLKLVELVKKKGKKTDFGYEMTFRDIERSHVFGKGKTTADAVFEVVNMLKNESIGTYEMKEIHNGVSYKFILFI</sequence>
<dbReference type="Pfam" id="PF13148">
    <property type="entry name" value="DUF3987"/>
    <property type="match status" value="1"/>
</dbReference>
<reference evidence="1 2" key="1">
    <citation type="submission" date="2024-05" db="EMBL/GenBank/DDBJ databases">
        <authorList>
            <person name="Venkateswaran K."/>
        </authorList>
    </citation>
    <scope>NUCLEOTIDE SEQUENCE [LARGE SCALE GENOMIC DNA]</scope>
    <source>
        <strain evidence="1 2">179-C4-2-HS</strain>
    </source>
</reference>
<gene>
    <name evidence="1" type="ORF">P5G62_005500</name>
</gene>
<comment type="caution">
    <text evidence="1">The sequence shown here is derived from an EMBL/GenBank/DDBJ whole genome shotgun (WGS) entry which is preliminary data.</text>
</comment>
<accession>A0ABV4YNY2</accession>
<evidence type="ECO:0000313" key="1">
    <source>
        <dbReference type="EMBL" id="MFB3166560.1"/>
    </source>
</evidence>
<dbReference type="Proteomes" id="UP001241748">
    <property type="component" value="Unassembled WGS sequence"/>
</dbReference>
<proteinExistence type="predicted"/>
<protein>
    <submittedName>
        <fullName evidence="1">DUF3987 domain-containing protein</fullName>
    </submittedName>
</protein>
<name>A0ABV4YNY2_9BACI</name>
<dbReference type="EMBL" id="JAROBZ020000001">
    <property type="protein sequence ID" value="MFB3166560.1"/>
    <property type="molecule type" value="Genomic_DNA"/>
</dbReference>
<dbReference type="InterPro" id="IPR025048">
    <property type="entry name" value="DUF3987"/>
</dbReference>
<dbReference type="RefSeq" id="WP_306076979.1">
    <property type="nucleotide sequence ID" value="NZ_JAROBZ020000001.1"/>
</dbReference>